<keyword evidence="2" id="KW-1133">Transmembrane helix</keyword>
<evidence type="ECO:0000256" key="2">
    <source>
        <dbReference type="SAM" id="Phobius"/>
    </source>
</evidence>
<gene>
    <name evidence="3" type="ORF">FPOA_00250</name>
</gene>
<comment type="caution">
    <text evidence="3">The sequence shown here is derived from an EMBL/GenBank/DDBJ whole genome shotgun (WGS) entry which is preliminary data.</text>
</comment>
<proteinExistence type="predicted"/>
<sequence length="420" mass="46134">MSVITHDVDPNGDLVVVLKKPNTKNVIPEVSLRQETKLGQNAPTFAPDTTDVRTPSMPSGLPNNAAIGNAIYLDKYKILLTSTLYVAGESDEIRFRVSSAHLKLASVQFRGMLSPPWTESQAVNTQSDYTDSGTEDLSPSSSPAEGTGSPGSPVTSSTGPSPSSPSVSQTPRMWEVTVTEWHAHALLTVFNIIHSKGSSIPRNVSLEFFAQVALIADYYHCAEALSFVAATWYSSFEKRARKYGKEVIMWLVIALVFSWDFVFHMAAYTVVHGGEGLSRVTIHDLPFLEILEELNKKRTRAIFELRQKLRTVDRELRKGEIGCDNTCRSMMVGSLVIEKETNRDLITTTCINHNAVSLYKVITAIKEFAPTVWHDSTGCAHACSAAKLILPSIKQVKDEIATITLSDFQHNKDGSSTKGA</sequence>
<protein>
    <recommendedName>
        <fullName evidence="5">BTB domain-containing protein</fullName>
    </recommendedName>
</protein>
<evidence type="ECO:0000313" key="3">
    <source>
        <dbReference type="EMBL" id="OBS26309.1"/>
    </source>
</evidence>
<accession>A0A1B8B0P8</accession>
<name>A0A1B8B0P8_FUSPO</name>
<keyword evidence="4" id="KW-1185">Reference proteome</keyword>
<keyword evidence="2" id="KW-0472">Membrane</keyword>
<keyword evidence="2" id="KW-0812">Transmembrane</keyword>
<evidence type="ECO:0000256" key="1">
    <source>
        <dbReference type="SAM" id="MobiDB-lite"/>
    </source>
</evidence>
<dbReference type="AlphaFoldDB" id="A0A1B8B0P8"/>
<dbReference type="Proteomes" id="UP000091967">
    <property type="component" value="Unassembled WGS sequence"/>
</dbReference>
<feature type="transmembrane region" description="Helical" evidence="2">
    <location>
        <begin position="247"/>
        <end position="271"/>
    </location>
</feature>
<dbReference type="STRING" id="36050.A0A1B8B0P8"/>
<feature type="compositionally biased region" description="Polar residues" evidence="1">
    <location>
        <begin position="118"/>
        <end position="144"/>
    </location>
</feature>
<evidence type="ECO:0008006" key="5">
    <source>
        <dbReference type="Google" id="ProtNLM"/>
    </source>
</evidence>
<organism evidence="3 4">
    <name type="scientific">Fusarium poae</name>
    <dbReference type="NCBI Taxonomy" id="36050"/>
    <lineage>
        <taxon>Eukaryota</taxon>
        <taxon>Fungi</taxon>
        <taxon>Dikarya</taxon>
        <taxon>Ascomycota</taxon>
        <taxon>Pezizomycotina</taxon>
        <taxon>Sordariomycetes</taxon>
        <taxon>Hypocreomycetidae</taxon>
        <taxon>Hypocreales</taxon>
        <taxon>Nectriaceae</taxon>
        <taxon>Fusarium</taxon>
    </lineage>
</organism>
<dbReference type="EMBL" id="LYXU01000001">
    <property type="protein sequence ID" value="OBS26309.1"/>
    <property type="molecule type" value="Genomic_DNA"/>
</dbReference>
<feature type="compositionally biased region" description="Low complexity" evidence="1">
    <location>
        <begin position="146"/>
        <end position="169"/>
    </location>
</feature>
<evidence type="ECO:0000313" key="4">
    <source>
        <dbReference type="Proteomes" id="UP000091967"/>
    </source>
</evidence>
<reference evidence="3 4" key="1">
    <citation type="submission" date="2016-06" db="EMBL/GenBank/DDBJ databases">
        <title>Living apart together: crosstalk between the core and supernumerary genomes in a fungal plant pathogen.</title>
        <authorList>
            <person name="Vanheule A."/>
            <person name="Audenaert K."/>
            <person name="Warris S."/>
            <person name="Van De Geest H."/>
            <person name="Schijlen E."/>
            <person name="Hofte M."/>
            <person name="De Saeger S."/>
            <person name="Haesaert G."/>
            <person name="Waalwijk C."/>
            <person name="Van Der Lee T."/>
        </authorList>
    </citation>
    <scope>NUCLEOTIDE SEQUENCE [LARGE SCALE GENOMIC DNA]</scope>
    <source>
        <strain evidence="3 4">2516</strain>
    </source>
</reference>
<feature type="region of interest" description="Disordered" evidence="1">
    <location>
        <begin position="118"/>
        <end position="169"/>
    </location>
</feature>